<keyword evidence="3" id="KW-0547">Nucleotide-binding</keyword>
<organism evidence="6 7">
    <name type="scientific">Streptomyces xantholiticus</name>
    <dbReference type="NCBI Taxonomy" id="68285"/>
    <lineage>
        <taxon>Bacteria</taxon>
        <taxon>Bacillati</taxon>
        <taxon>Actinomycetota</taxon>
        <taxon>Actinomycetes</taxon>
        <taxon>Kitasatosporales</taxon>
        <taxon>Streptomycetaceae</taxon>
        <taxon>Streptomyces</taxon>
    </lineage>
</organism>
<dbReference type="PANTHER" id="PTHR43851">
    <property type="match status" value="1"/>
</dbReference>
<dbReference type="EMBL" id="JBEPBX010000017">
    <property type="protein sequence ID" value="MER6615635.1"/>
    <property type="molecule type" value="Genomic_DNA"/>
</dbReference>
<gene>
    <name evidence="6" type="ORF">ABT276_20180</name>
</gene>
<feature type="domain" description="ABC1 atypical kinase-like" evidence="5">
    <location>
        <begin position="94"/>
        <end position="332"/>
    </location>
</feature>
<evidence type="ECO:0000256" key="2">
    <source>
        <dbReference type="ARBA" id="ARBA00022679"/>
    </source>
</evidence>
<dbReference type="InterPro" id="IPR051409">
    <property type="entry name" value="Atypical_kinase_ADCK"/>
</dbReference>
<dbReference type="InterPro" id="IPR011009">
    <property type="entry name" value="Kinase-like_dom_sf"/>
</dbReference>
<dbReference type="Pfam" id="PF03109">
    <property type="entry name" value="ABC1"/>
    <property type="match status" value="1"/>
</dbReference>
<proteinExistence type="inferred from homology"/>
<evidence type="ECO:0000256" key="3">
    <source>
        <dbReference type="ARBA" id="ARBA00022741"/>
    </source>
</evidence>
<dbReference type="InterPro" id="IPR034646">
    <property type="entry name" value="ADCK3_dom"/>
</dbReference>
<evidence type="ECO:0000259" key="5">
    <source>
        <dbReference type="Pfam" id="PF03109"/>
    </source>
</evidence>
<comment type="similarity">
    <text evidence="1">Belongs to the protein kinase superfamily. ADCK protein kinase family.</text>
</comment>
<name>A0ABV1UZ09_9ACTN</name>
<keyword evidence="2" id="KW-0808">Transferase</keyword>
<reference evidence="6 7" key="1">
    <citation type="submission" date="2024-06" db="EMBL/GenBank/DDBJ databases">
        <title>The Natural Products Discovery Center: Release of the First 8490 Sequenced Strains for Exploring Actinobacteria Biosynthetic Diversity.</title>
        <authorList>
            <person name="Kalkreuter E."/>
            <person name="Kautsar S.A."/>
            <person name="Yang D."/>
            <person name="Bader C.D."/>
            <person name="Teijaro C.N."/>
            <person name="Fluegel L."/>
            <person name="Davis C.M."/>
            <person name="Simpson J.R."/>
            <person name="Lauterbach L."/>
            <person name="Steele A.D."/>
            <person name="Gui C."/>
            <person name="Meng S."/>
            <person name="Li G."/>
            <person name="Viehrig K."/>
            <person name="Ye F."/>
            <person name="Su P."/>
            <person name="Kiefer A.F."/>
            <person name="Nichols A."/>
            <person name="Cepeda A.J."/>
            <person name="Yan W."/>
            <person name="Fan B."/>
            <person name="Jiang Y."/>
            <person name="Adhikari A."/>
            <person name="Zheng C.-J."/>
            <person name="Schuster L."/>
            <person name="Cowan T.M."/>
            <person name="Smanski M.J."/>
            <person name="Chevrette M.G."/>
            <person name="De Carvalho L.P.S."/>
            <person name="Shen B."/>
        </authorList>
    </citation>
    <scope>NUCLEOTIDE SEQUENCE [LARGE SCALE GENOMIC DNA]</scope>
    <source>
        <strain evidence="6 7">NPDC000837</strain>
    </source>
</reference>
<keyword evidence="7" id="KW-1185">Reference proteome</keyword>
<evidence type="ECO:0000256" key="4">
    <source>
        <dbReference type="ARBA" id="ARBA00022840"/>
    </source>
</evidence>
<evidence type="ECO:0000313" key="6">
    <source>
        <dbReference type="EMBL" id="MER6615635.1"/>
    </source>
</evidence>
<dbReference type="PANTHER" id="PTHR43851:SF3">
    <property type="entry name" value="COENZYME Q8"/>
    <property type="match status" value="1"/>
</dbReference>
<protein>
    <submittedName>
        <fullName evidence="6">AarF/UbiB family protein</fullName>
    </submittedName>
</protein>
<keyword evidence="4" id="KW-0067">ATP-binding</keyword>
<comment type="caution">
    <text evidence="6">The sequence shown here is derived from an EMBL/GenBank/DDBJ whole genome shotgun (WGS) entry which is preliminary data.</text>
</comment>
<evidence type="ECO:0000313" key="7">
    <source>
        <dbReference type="Proteomes" id="UP001445472"/>
    </source>
</evidence>
<dbReference type="InterPro" id="IPR004147">
    <property type="entry name" value="ABC1_dom"/>
</dbReference>
<dbReference type="Proteomes" id="UP001445472">
    <property type="component" value="Unassembled WGS sequence"/>
</dbReference>
<dbReference type="CDD" id="cd13970">
    <property type="entry name" value="ABC1_ADCK3"/>
    <property type="match status" value="1"/>
</dbReference>
<sequence>MSELPKGMVRRSLSVASLPIGLAGRTAFGLARRLAGGAEATIRTEIEERTAKQLFAVIGELKGGAQKFAQVLSVMESALPENVVRPYRAALTSLQESGPALPARTVHGVLREQLGADWRKLLPEFDDRPVACASIGQVHRGRWHDGTDVAVKVQHPGVAEAIASDFGHLTRMGWILDRFTGGEVNIKEMLTELRERTVEELDYRQEAESQAAFAEGFADDPDFVVPRVVEGTDRVLVSQWLDGVPASTVMAEGKQEDRDRLGLLLARFLLAGPKRVSLMHADPHAGNFRLTDDGRLGVLDFGSVARLPDGLAPWIGPVMRACVDDDPDRMATVMRDAGLLKPEKDEDKKEDGAQDFGWLRGSMELLAQPLATEVFTFDREWMREAVRRATLSKDADILRSRVQMPAEHALVQRVWMGELAMLSQLGATIPFRAEAVEGLPGFEPEG</sequence>
<evidence type="ECO:0000256" key="1">
    <source>
        <dbReference type="ARBA" id="ARBA00009670"/>
    </source>
</evidence>
<accession>A0ABV1UZ09</accession>
<dbReference type="RefSeq" id="WP_351977163.1">
    <property type="nucleotide sequence ID" value="NZ_JBEPBX010000017.1"/>
</dbReference>
<dbReference type="SUPFAM" id="SSF56112">
    <property type="entry name" value="Protein kinase-like (PK-like)"/>
    <property type="match status" value="1"/>
</dbReference>